<name>A0A2G3DV86_9FIRM</name>
<proteinExistence type="inferred from homology"/>
<dbReference type="EC" id="5.4.99.25" evidence="5"/>
<dbReference type="FunFam" id="3.30.2350.10:FF:000011">
    <property type="entry name" value="tRNA pseudouridine synthase B"/>
    <property type="match status" value="1"/>
</dbReference>
<gene>
    <name evidence="5" type="primary">truB</name>
    <name evidence="8" type="ORF">CSX01_06280</name>
</gene>
<keyword evidence="4 5" id="KW-0413">Isomerase</keyword>
<evidence type="ECO:0000259" key="6">
    <source>
        <dbReference type="Pfam" id="PF01509"/>
    </source>
</evidence>
<evidence type="ECO:0000313" key="9">
    <source>
        <dbReference type="Proteomes" id="UP000225889"/>
    </source>
</evidence>
<evidence type="ECO:0000256" key="4">
    <source>
        <dbReference type="ARBA" id="ARBA00023235"/>
    </source>
</evidence>
<dbReference type="RefSeq" id="WP_099391801.1">
    <property type="nucleotide sequence ID" value="NZ_PDYF01000011.1"/>
</dbReference>
<dbReference type="Proteomes" id="UP000225889">
    <property type="component" value="Unassembled WGS sequence"/>
</dbReference>
<dbReference type="AlphaFoldDB" id="A0A2G3DV86"/>
<dbReference type="EMBL" id="PDYF01000011">
    <property type="protein sequence ID" value="PHU34939.1"/>
    <property type="molecule type" value="Genomic_DNA"/>
</dbReference>
<reference evidence="8 9" key="1">
    <citation type="submission" date="2017-10" db="EMBL/GenBank/DDBJ databases">
        <title>Resolving the taxonomy of Roseburia spp., Eubacterium rectale and Agathobacter spp. through phylogenomic analysis.</title>
        <authorList>
            <person name="Sheridan P.O."/>
            <person name="Walker A.W."/>
            <person name="Duncan S.H."/>
            <person name="Scott K.P."/>
            <person name="Toole P.W.O."/>
            <person name="Luis P."/>
            <person name="Flint H.J."/>
        </authorList>
    </citation>
    <scope>NUCLEOTIDE SEQUENCE [LARGE SCALE GENOMIC DNA]</scope>
    <source>
        <strain evidence="8 9">JK626</strain>
    </source>
</reference>
<dbReference type="InterPro" id="IPR014780">
    <property type="entry name" value="tRNA_psdUridine_synth_TruB"/>
</dbReference>
<keyword evidence="3 5" id="KW-0819">tRNA processing</keyword>
<dbReference type="NCBIfam" id="TIGR00431">
    <property type="entry name" value="TruB"/>
    <property type="match status" value="1"/>
</dbReference>
<feature type="domain" description="Pseudouridine synthase II N-terminal" evidence="6">
    <location>
        <begin position="24"/>
        <end position="171"/>
    </location>
</feature>
<dbReference type="SUPFAM" id="SSF55120">
    <property type="entry name" value="Pseudouridine synthase"/>
    <property type="match status" value="1"/>
</dbReference>
<dbReference type="PANTHER" id="PTHR13767:SF2">
    <property type="entry name" value="PSEUDOURIDYLATE SYNTHASE TRUB1"/>
    <property type="match status" value="1"/>
</dbReference>
<evidence type="ECO:0000313" key="8">
    <source>
        <dbReference type="EMBL" id="PHU34939.1"/>
    </source>
</evidence>
<dbReference type="GO" id="GO:0160148">
    <property type="term" value="F:tRNA pseudouridine(55) synthase activity"/>
    <property type="evidence" value="ECO:0007669"/>
    <property type="project" value="UniProtKB-EC"/>
</dbReference>
<dbReference type="GO" id="GO:0003723">
    <property type="term" value="F:RNA binding"/>
    <property type="evidence" value="ECO:0007669"/>
    <property type="project" value="InterPro"/>
</dbReference>
<dbReference type="GO" id="GO:1990481">
    <property type="term" value="P:mRNA pseudouridine synthesis"/>
    <property type="evidence" value="ECO:0007669"/>
    <property type="project" value="TreeGrafter"/>
</dbReference>
<dbReference type="Gene3D" id="3.30.2350.10">
    <property type="entry name" value="Pseudouridine synthase"/>
    <property type="match status" value="1"/>
</dbReference>
<accession>A0A2G3DV86</accession>
<comment type="function">
    <text evidence="5">Responsible for synthesis of pseudouridine from uracil-55 in the psi GC loop of transfer RNAs.</text>
</comment>
<dbReference type="PANTHER" id="PTHR13767">
    <property type="entry name" value="TRNA-PSEUDOURIDINE SYNTHASE"/>
    <property type="match status" value="1"/>
</dbReference>
<sequence length="301" mass="33344">MNSGIINVYKEAGFTSFDVVAKLRGILKIKKIGHTGTLDPDATGVLPVCVGKATKLCDMLTDKDKVYECVMLLGTETDTYDMSGRILSRKSVTVSDSEVTDAINSFVGDIMQVPPMYSALKVNGKKLYELAREGKEVERKPRPVTIFSIDILEMNLPEVSIRIHCSKGTYIRSLCHDIGEKLGCGCAMKSLVRTRVSQFDISDAKTLDEIERIVKNGNIDGIMMPVAQAFEGMGTVFVIPTEEAILHAVNGAPIPEANVFAESISSFEEGNNYRIFLPDNRFIGVYKYQESQFILEKMFLE</sequence>
<dbReference type="InterPro" id="IPR002501">
    <property type="entry name" value="PsdUridine_synth_N"/>
</dbReference>
<evidence type="ECO:0000256" key="5">
    <source>
        <dbReference type="HAMAP-Rule" id="MF_01080"/>
    </source>
</evidence>
<dbReference type="HAMAP" id="MF_01080">
    <property type="entry name" value="TruB_bact"/>
    <property type="match status" value="1"/>
</dbReference>
<evidence type="ECO:0000256" key="3">
    <source>
        <dbReference type="ARBA" id="ARBA00022694"/>
    </source>
</evidence>
<organism evidence="8 9">
    <name type="scientific">Pseudobutyrivibrio ruminis</name>
    <dbReference type="NCBI Taxonomy" id="46206"/>
    <lineage>
        <taxon>Bacteria</taxon>
        <taxon>Bacillati</taxon>
        <taxon>Bacillota</taxon>
        <taxon>Clostridia</taxon>
        <taxon>Lachnospirales</taxon>
        <taxon>Lachnospiraceae</taxon>
        <taxon>Pseudobutyrivibrio</taxon>
    </lineage>
</organism>
<comment type="similarity">
    <text evidence="2 5">Belongs to the pseudouridine synthase TruB family. Type 1 subfamily.</text>
</comment>
<protein>
    <recommendedName>
        <fullName evidence="5">tRNA pseudouridine synthase B</fullName>
        <ecNumber evidence="5">5.4.99.25</ecNumber>
    </recommendedName>
    <alternativeName>
        <fullName evidence="5">tRNA pseudouridine(55) synthase</fullName>
        <shortName evidence="5">Psi55 synthase</shortName>
    </alternativeName>
    <alternativeName>
        <fullName evidence="5">tRNA pseudouridylate synthase</fullName>
    </alternativeName>
    <alternativeName>
        <fullName evidence="5">tRNA-uridine isomerase</fullName>
    </alternativeName>
</protein>
<dbReference type="InterPro" id="IPR020103">
    <property type="entry name" value="PsdUridine_synth_cat_dom_sf"/>
</dbReference>
<evidence type="ECO:0000259" key="7">
    <source>
        <dbReference type="Pfam" id="PF16198"/>
    </source>
</evidence>
<dbReference type="InterPro" id="IPR032819">
    <property type="entry name" value="TruB_C"/>
</dbReference>
<comment type="caution">
    <text evidence="8">The sequence shown here is derived from an EMBL/GenBank/DDBJ whole genome shotgun (WGS) entry which is preliminary data.</text>
</comment>
<evidence type="ECO:0000256" key="1">
    <source>
        <dbReference type="ARBA" id="ARBA00000385"/>
    </source>
</evidence>
<feature type="domain" description="tRNA pseudouridylate synthase B C-terminal" evidence="7">
    <location>
        <begin position="172"/>
        <end position="229"/>
    </location>
</feature>
<dbReference type="Pfam" id="PF16198">
    <property type="entry name" value="TruB_C_2"/>
    <property type="match status" value="1"/>
</dbReference>
<dbReference type="GO" id="GO:0031119">
    <property type="term" value="P:tRNA pseudouridine synthesis"/>
    <property type="evidence" value="ECO:0007669"/>
    <property type="project" value="UniProtKB-UniRule"/>
</dbReference>
<dbReference type="Pfam" id="PF01509">
    <property type="entry name" value="TruB_N"/>
    <property type="match status" value="1"/>
</dbReference>
<dbReference type="CDD" id="cd02573">
    <property type="entry name" value="PseudoU_synth_EcTruB"/>
    <property type="match status" value="1"/>
</dbReference>
<reference evidence="8 9" key="2">
    <citation type="submission" date="2017-10" db="EMBL/GenBank/DDBJ databases">
        <authorList>
            <person name="Banno H."/>
            <person name="Chua N.-H."/>
        </authorList>
    </citation>
    <scope>NUCLEOTIDE SEQUENCE [LARGE SCALE GENOMIC DNA]</scope>
    <source>
        <strain evidence="8 9">JK626</strain>
    </source>
</reference>
<comment type="catalytic activity">
    <reaction evidence="1 5">
        <text>uridine(55) in tRNA = pseudouridine(55) in tRNA</text>
        <dbReference type="Rhea" id="RHEA:42532"/>
        <dbReference type="Rhea" id="RHEA-COMP:10101"/>
        <dbReference type="Rhea" id="RHEA-COMP:10102"/>
        <dbReference type="ChEBI" id="CHEBI:65314"/>
        <dbReference type="ChEBI" id="CHEBI:65315"/>
        <dbReference type="EC" id="5.4.99.25"/>
    </reaction>
</comment>
<evidence type="ECO:0000256" key="2">
    <source>
        <dbReference type="ARBA" id="ARBA00005642"/>
    </source>
</evidence>
<feature type="active site" description="Nucleophile" evidence="5">
    <location>
        <position position="39"/>
    </location>
</feature>